<comment type="caution">
    <text evidence="1">The sequence shown here is derived from an EMBL/GenBank/DDBJ whole genome shotgun (WGS) entry which is preliminary data.</text>
</comment>
<sequence length="162" mass="17708">MAAVERFSVYNNGTSCKHSKARIKALAGLAESIGVKRANCHIAPEVVDLAICACNASHKQAKWEVAGELQQFAKEMYRVLYGTWESQPYQTQVAHEGFEGKMIISIWEVGNQPDVVQAAGDKRLQPFVHIGCICRPVFCLLTRGSVIHFTGPAANTYSGLGL</sequence>
<dbReference type="AlphaFoldDB" id="A0A139IJP5"/>
<accession>A0A139IJP5</accession>
<name>A0A139IJP5_9PEZI</name>
<gene>
    <name evidence="1" type="ORF">AC579_4391</name>
</gene>
<proteinExistence type="predicted"/>
<reference evidence="1 2" key="1">
    <citation type="submission" date="2015-07" db="EMBL/GenBank/DDBJ databases">
        <title>Comparative genomics of the Sigatoka disease complex on banana suggests a link between parallel evolutionary changes in Pseudocercospora fijiensis and Pseudocercospora eumusae and increased virulence on the banana host.</title>
        <authorList>
            <person name="Chang T.-C."/>
            <person name="Salvucci A."/>
            <person name="Crous P.W."/>
            <person name="Stergiopoulos I."/>
        </authorList>
    </citation>
    <scope>NUCLEOTIDE SEQUENCE [LARGE SCALE GENOMIC DNA]</scope>
    <source>
        <strain evidence="1 2">CBS 116634</strain>
    </source>
</reference>
<keyword evidence="2" id="KW-1185">Reference proteome</keyword>
<protein>
    <submittedName>
        <fullName evidence="1">Uncharacterized protein</fullName>
    </submittedName>
</protein>
<evidence type="ECO:0000313" key="1">
    <source>
        <dbReference type="EMBL" id="KXT14961.1"/>
    </source>
</evidence>
<organism evidence="1 2">
    <name type="scientific">Pseudocercospora musae</name>
    <dbReference type="NCBI Taxonomy" id="113226"/>
    <lineage>
        <taxon>Eukaryota</taxon>
        <taxon>Fungi</taxon>
        <taxon>Dikarya</taxon>
        <taxon>Ascomycota</taxon>
        <taxon>Pezizomycotina</taxon>
        <taxon>Dothideomycetes</taxon>
        <taxon>Dothideomycetidae</taxon>
        <taxon>Mycosphaerellales</taxon>
        <taxon>Mycosphaerellaceae</taxon>
        <taxon>Pseudocercospora</taxon>
    </lineage>
</organism>
<evidence type="ECO:0000313" key="2">
    <source>
        <dbReference type="Proteomes" id="UP000073492"/>
    </source>
</evidence>
<dbReference type="Proteomes" id="UP000073492">
    <property type="component" value="Unassembled WGS sequence"/>
</dbReference>
<dbReference type="EMBL" id="LFZO01000070">
    <property type="protein sequence ID" value="KXT14961.1"/>
    <property type="molecule type" value="Genomic_DNA"/>
</dbReference>